<accession>A0A0E9TP91</accession>
<dbReference type="EMBL" id="GBXM01053872">
    <property type="protein sequence ID" value="JAH54705.1"/>
    <property type="molecule type" value="Transcribed_RNA"/>
</dbReference>
<dbReference type="AlphaFoldDB" id="A0A0E9TP91"/>
<evidence type="ECO:0000313" key="1">
    <source>
        <dbReference type="EMBL" id="JAH54705.1"/>
    </source>
</evidence>
<organism evidence="1">
    <name type="scientific">Anguilla anguilla</name>
    <name type="common">European freshwater eel</name>
    <name type="synonym">Muraena anguilla</name>
    <dbReference type="NCBI Taxonomy" id="7936"/>
    <lineage>
        <taxon>Eukaryota</taxon>
        <taxon>Metazoa</taxon>
        <taxon>Chordata</taxon>
        <taxon>Craniata</taxon>
        <taxon>Vertebrata</taxon>
        <taxon>Euteleostomi</taxon>
        <taxon>Actinopterygii</taxon>
        <taxon>Neopterygii</taxon>
        <taxon>Teleostei</taxon>
        <taxon>Anguilliformes</taxon>
        <taxon>Anguillidae</taxon>
        <taxon>Anguilla</taxon>
    </lineage>
</organism>
<reference evidence="1" key="2">
    <citation type="journal article" date="2015" name="Fish Shellfish Immunol.">
        <title>Early steps in the European eel (Anguilla anguilla)-Vibrio vulnificus interaction in the gills: Role of the RtxA13 toxin.</title>
        <authorList>
            <person name="Callol A."/>
            <person name="Pajuelo D."/>
            <person name="Ebbesson L."/>
            <person name="Teles M."/>
            <person name="MacKenzie S."/>
            <person name="Amaro C."/>
        </authorList>
    </citation>
    <scope>NUCLEOTIDE SEQUENCE</scope>
</reference>
<proteinExistence type="predicted"/>
<protein>
    <submittedName>
        <fullName evidence="1">Uncharacterized protein</fullName>
    </submittedName>
</protein>
<name>A0A0E9TP91_ANGAN</name>
<sequence length="24" mass="2648">MCNHCCNHNLASGASALYCIPRIR</sequence>
<reference evidence="1" key="1">
    <citation type="submission" date="2014-11" db="EMBL/GenBank/DDBJ databases">
        <authorList>
            <person name="Amaro Gonzalez C."/>
        </authorList>
    </citation>
    <scope>NUCLEOTIDE SEQUENCE</scope>
</reference>